<protein>
    <submittedName>
        <fullName evidence="5">Acetyltransferase family protein</fullName>
    </submittedName>
</protein>
<gene>
    <name evidence="5" type="ORF">BHAP_1040</name>
</gene>
<comment type="similarity">
    <text evidence="1">Belongs to the methyltransferase superfamily.</text>
</comment>
<dbReference type="InterPro" id="IPR029063">
    <property type="entry name" value="SAM-dependent_MTases_sf"/>
</dbReference>
<dbReference type="Pfam" id="PF08241">
    <property type="entry name" value="Methyltransf_11"/>
    <property type="match status" value="1"/>
</dbReference>
<dbReference type="EMBL" id="MWWY01000021">
    <property type="protein sequence ID" value="OZG64579.1"/>
    <property type="molecule type" value="Genomic_DNA"/>
</dbReference>
<keyword evidence="6" id="KW-1185">Reference proteome</keyword>
<dbReference type="InterPro" id="IPR051052">
    <property type="entry name" value="Diverse_substrate_MTase"/>
</dbReference>
<sequence length="245" mass="26985">MQTQFHGKAKAYDKARPGYPHEAIQYIASLMPRDAAVADIGAGTGKFTIPLAQLGYAVYAVEPDADMRGVLTDATRDIARITVLDGSAAHTGLPDNSVDVVTCAQALHWFDHDAFLAECARIARNHMFLLVSIYNSTSFDSAMMRTSRETAAVSPDIGISARHFRETTAAFFTHPVICRFANPIHYTRDAWRTYMDSHSHSPLPSDPAYPSHRAWVDAIFDARAVDGIMTDDNVTMVASEWIHVA</sequence>
<dbReference type="SUPFAM" id="SSF53335">
    <property type="entry name" value="S-adenosyl-L-methionine-dependent methyltransferases"/>
    <property type="match status" value="1"/>
</dbReference>
<organism evidence="5 6">
    <name type="scientific">Bifidobacterium hapali</name>
    <dbReference type="NCBI Taxonomy" id="1630172"/>
    <lineage>
        <taxon>Bacteria</taxon>
        <taxon>Bacillati</taxon>
        <taxon>Actinomycetota</taxon>
        <taxon>Actinomycetes</taxon>
        <taxon>Bifidobacteriales</taxon>
        <taxon>Bifidobacteriaceae</taxon>
        <taxon>Bifidobacterium</taxon>
    </lineage>
</organism>
<dbReference type="InterPro" id="IPR013216">
    <property type="entry name" value="Methyltransf_11"/>
</dbReference>
<dbReference type="OrthoDB" id="9797252at2"/>
<dbReference type="AlphaFoldDB" id="A0A261FZG9"/>
<keyword evidence="2" id="KW-0489">Methyltransferase</keyword>
<accession>A0A261FZG9</accession>
<dbReference type="PANTHER" id="PTHR44942:SF4">
    <property type="entry name" value="METHYLTRANSFERASE TYPE 11 DOMAIN-CONTAINING PROTEIN"/>
    <property type="match status" value="1"/>
</dbReference>
<evidence type="ECO:0000313" key="5">
    <source>
        <dbReference type="EMBL" id="OZG64579.1"/>
    </source>
</evidence>
<evidence type="ECO:0000256" key="1">
    <source>
        <dbReference type="ARBA" id="ARBA00008361"/>
    </source>
</evidence>
<dbReference type="PANTHER" id="PTHR44942">
    <property type="entry name" value="METHYLTRANSF_11 DOMAIN-CONTAINING PROTEIN"/>
    <property type="match status" value="1"/>
</dbReference>
<dbReference type="CDD" id="cd02440">
    <property type="entry name" value="AdoMet_MTases"/>
    <property type="match status" value="1"/>
</dbReference>
<proteinExistence type="inferred from homology"/>
<feature type="domain" description="Methyltransferase type 11" evidence="4">
    <location>
        <begin position="39"/>
        <end position="125"/>
    </location>
</feature>
<evidence type="ECO:0000259" key="4">
    <source>
        <dbReference type="Pfam" id="PF08241"/>
    </source>
</evidence>
<reference evidence="5 6" key="1">
    <citation type="journal article" date="2017" name="BMC Genomics">
        <title>Comparative genomic and phylogenomic analyses of the Bifidobacteriaceae family.</title>
        <authorList>
            <person name="Lugli G.A."/>
            <person name="Milani C."/>
            <person name="Turroni F."/>
            <person name="Duranti S."/>
            <person name="Mancabelli L."/>
            <person name="Mangifesta M."/>
            <person name="Ferrario C."/>
            <person name="Modesto M."/>
            <person name="Mattarelli P."/>
            <person name="Jiri K."/>
            <person name="van Sinderen D."/>
            <person name="Ventura M."/>
        </authorList>
    </citation>
    <scope>NUCLEOTIDE SEQUENCE [LARGE SCALE GENOMIC DNA]</scope>
    <source>
        <strain evidence="5 6">DSM 100202</strain>
    </source>
</reference>
<dbReference type="Gene3D" id="3.40.50.150">
    <property type="entry name" value="Vaccinia Virus protein VP39"/>
    <property type="match status" value="1"/>
</dbReference>
<dbReference type="GO" id="GO:0032259">
    <property type="term" value="P:methylation"/>
    <property type="evidence" value="ECO:0007669"/>
    <property type="project" value="UniProtKB-KW"/>
</dbReference>
<comment type="caution">
    <text evidence="5">The sequence shown here is derived from an EMBL/GenBank/DDBJ whole genome shotgun (WGS) entry which is preliminary data.</text>
</comment>
<dbReference type="RefSeq" id="WP_158216436.1">
    <property type="nucleotide sequence ID" value="NZ_MWWY01000021.1"/>
</dbReference>
<dbReference type="GO" id="GO:0008757">
    <property type="term" value="F:S-adenosylmethionine-dependent methyltransferase activity"/>
    <property type="evidence" value="ECO:0007669"/>
    <property type="project" value="InterPro"/>
</dbReference>
<keyword evidence="3 5" id="KW-0808">Transferase</keyword>
<name>A0A261FZG9_9BIFI</name>
<dbReference type="Proteomes" id="UP000216074">
    <property type="component" value="Unassembled WGS sequence"/>
</dbReference>
<evidence type="ECO:0000256" key="2">
    <source>
        <dbReference type="ARBA" id="ARBA00022603"/>
    </source>
</evidence>
<evidence type="ECO:0000313" key="6">
    <source>
        <dbReference type="Proteomes" id="UP000216074"/>
    </source>
</evidence>
<evidence type="ECO:0000256" key="3">
    <source>
        <dbReference type="ARBA" id="ARBA00022679"/>
    </source>
</evidence>